<feature type="domain" description="Effector-associated" evidence="1">
    <location>
        <begin position="740"/>
        <end position="821"/>
    </location>
</feature>
<reference evidence="2" key="1">
    <citation type="journal article" date="2015" name="Nature">
        <title>Complex archaea that bridge the gap between prokaryotes and eukaryotes.</title>
        <authorList>
            <person name="Spang A."/>
            <person name="Saw J.H."/>
            <person name="Jorgensen S.L."/>
            <person name="Zaremba-Niedzwiedzka K."/>
            <person name="Martijn J."/>
            <person name="Lind A.E."/>
            <person name="van Eijk R."/>
            <person name="Schleper C."/>
            <person name="Guy L."/>
            <person name="Ettema T.J."/>
        </authorList>
    </citation>
    <scope>NUCLEOTIDE SEQUENCE</scope>
</reference>
<protein>
    <recommendedName>
        <fullName evidence="1">Effector-associated domain-containing protein</fullName>
    </recommendedName>
</protein>
<evidence type="ECO:0000259" key="1">
    <source>
        <dbReference type="Pfam" id="PF19955"/>
    </source>
</evidence>
<proteinExistence type="predicted"/>
<dbReference type="Pfam" id="PF19955">
    <property type="entry name" value="EAD1"/>
    <property type="match status" value="1"/>
</dbReference>
<dbReference type="EMBL" id="LAZR01000212">
    <property type="protein sequence ID" value="KKN81651.1"/>
    <property type="molecule type" value="Genomic_DNA"/>
</dbReference>
<dbReference type="Pfam" id="PF20012">
    <property type="entry name" value="GAP1-N1"/>
    <property type="match status" value="1"/>
</dbReference>
<dbReference type="InterPro" id="IPR045430">
    <property type="entry name" value="EAD1"/>
</dbReference>
<sequence length="829" mass="90501">MRVEQAVYGEVIGRGHGLIRSSTNTPLIASIASKLDLPDAVPTGVQGWSPFVRGFPIDDHYVLARTFLDSSASRGGMVLSHALIVSLDDMCEVESLAVLFEQLASTVTDTPCSVATLELDTANSSQASAADLIGTVNALTAQGLAPVVRLGVEGFEHLVDSLWRNLWPALKRNFAFRLSFDTKDVVEQPTPMLICTPEKLQARWTKHPIVKPDDQIPSFETAGILCGQRDVQPILSLAEDLGVEVNSLMQLSRFERLHTFLSGGESLDNLLAAIRLVDGLSNQPTLGASIKKKLISRFNVLIPGASCKQLLTMRNLKLSGFASSRQLWSAVELLVSSLRFDPADDGAFMEIVTASVEEDLAYASWRAAVTAGLSTAARRDSPTLFRAVWRWAKDSQDAFAAVIDILPADAIVEQRLAREVPKKLHVDTPDFLLSPLLKKCWLTAYGATLAAMLPPGDAIAQQLKVDMDPAHSNGLRSVLRYSSPTQTLEYALLHKDSRLVGLCAEQAAVHPKIMSNFRCDDITEQQIWGAAIVKDSSLWNAPSNAHRVRDNVLAQLVEGLPVDAGLLEALAQTPLADLCDTSERARLWSFLPASQRDSYLKATANGWLEVATKGAVATIPEATLEHAIMASSNLRSILDKSSEAVGARLAIVGALPSFPEERFITWLSNLLTSTRSLSNVDSEQLGTLVASRRWKRAAEYLSEHHAARRTDLMPGLRLCADLLSFYTRWMLGISKPSNAEKWKAFEEEVLELYPSGPDNGELWSRAGGKNSDLPGGAQTGASRWHTALSAVRLGGRPSARNLLAVMCQDFPSNEKLRLYASDWDIVGWR</sequence>
<evidence type="ECO:0000313" key="2">
    <source>
        <dbReference type="EMBL" id="KKN81651.1"/>
    </source>
</evidence>
<accession>A0A0F9W7J2</accession>
<name>A0A0F9W7J2_9ZZZZ</name>
<comment type="caution">
    <text evidence="2">The sequence shown here is derived from an EMBL/GenBank/DDBJ whole genome shotgun (WGS) entry which is preliminary data.</text>
</comment>
<organism evidence="2">
    <name type="scientific">marine sediment metagenome</name>
    <dbReference type="NCBI Taxonomy" id="412755"/>
    <lineage>
        <taxon>unclassified sequences</taxon>
        <taxon>metagenomes</taxon>
        <taxon>ecological metagenomes</taxon>
    </lineage>
</organism>
<dbReference type="AlphaFoldDB" id="A0A0F9W7J2"/>
<gene>
    <name evidence="2" type="ORF">LCGC14_0317270</name>
</gene>